<evidence type="ECO:0000256" key="2">
    <source>
        <dbReference type="RuleBase" id="RU003876"/>
    </source>
</evidence>
<dbReference type="Proteomes" id="UP000094527">
    <property type="component" value="Unassembled WGS sequence"/>
</dbReference>
<accession>A0A1D2N8P6</accession>
<dbReference type="GO" id="GO:0005634">
    <property type="term" value="C:nucleus"/>
    <property type="evidence" value="ECO:0007669"/>
    <property type="project" value="InterPro"/>
</dbReference>
<keyword evidence="5" id="KW-1185">Reference proteome</keyword>
<comment type="caution">
    <text evidence="4">The sequence shown here is derived from an EMBL/GenBank/DDBJ whole genome shotgun (WGS) entry which is preliminary data.</text>
</comment>
<gene>
    <name evidence="4" type="ORF">Ocin01_05094</name>
</gene>
<organism evidence="4 5">
    <name type="scientific">Orchesella cincta</name>
    <name type="common">Springtail</name>
    <name type="synonym">Podura cincta</name>
    <dbReference type="NCBI Taxonomy" id="48709"/>
    <lineage>
        <taxon>Eukaryota</taxon>
        <taxon>Metazoa</taxon>
        <taxon>Ecdysozoa</taxon>
        <taxon>Arthropoda</taxon>
        <taxon>Hexapoda</taxon>
        <taxon>Collembola</taxon>
        <taxon>Entomobryomorpha</taxon>
        <taxon>Entomobryoidea</taxon>
        <taxon>Orchesellidae</taxon>
        <taxon>Orchesellinae</taxon>
        <taxon>Orchesella</taxon>
    </lineage>
</organism>
<dbReference type="SUPFAM" id="SSF143113">
    <property type="entry name" value="NAP-like"/>
    <property type="match status" value="1"/>
</dbReference>
<protein>
    <submittedName>
        <fullName evidence="4">Protein SET</fullName>
    </submittedName>
</protein>
<dbReference type="Pfam" id="PF00956">
    <property type="entry name" value="NAP"/>
    <property type="match status" value="1"/>
</dbReference>
<feature type="region of interest" description="Disordered" evidence="3">
    <location>
        <begin position="1"/>
        <end position="26"/>
    </location>
</feature>
<evidence type="ECO:0000256" key="3">
    <source>
        <dbReference type="SAM" id="MobiDB-lite"/>
    </source>
</evidence>
<dbReference type="OrthoDB" id="27325at2759"/>
<dbReference type="STRING" id="48709.A0A1D2N8P6"/>
<proteinExistence type="inferred from homology"/>
<dbReference type="InterPro" id="IPR037231">
    <property type="entry name" value="NAP-like_sf"/>
</dbReference>
<dbReference type="GO" id="GO:0006334">
    <property type="term" value="P:nucleosome assembly"/>
    <property type="evidence" value="ECO:0007669"/>
    <property type="project" value="InterPro"/>
</dbReference>
<sequence>MSGDGPSPPKILRVEENPSRESVSKEVGAAPLIPVNVIPEAGAHKQDQATDQDIMLALDDLEDAQIEFIRVVGDDEYDEDVSMEERATVIALRAATIKRIPNFWRTVFVNLQDGSSRFKIPEKEMEPLSYLTGFKKVHRADGFRFTFRFNPNPYFQNEVIQKTFRLVGGTPYGSTIESSTSTPILWTGEDLSRWEGIPCCNNCQEEHWPGFFEWLANDSDTDQYNELSETVSEHLWINPIPYYQNVVVDTANPYNIVRAENEEDEDDPAPEKSRIIYAIPVTFWDLKKNSQNLA</sequence>
<evidence type="ECO:0000313" key="5">
    <source>
        <dbReference type="Proteomes" id="UP000094527"/>
    </source>
</evidence>
<evidence type="ECO:0000313" key="4">
    <source>
        <dbReference type="EMBL" id="ODN01607.1"/>
    </source>
</evidence>
<name>A0A1D2N8P6_ORCCI</name>
<dbReference type="PANTHER" id="PTHR11875">
    <property type="entry name" value="TESTIS-SPECIFIC Y-ENCODED PROTEIN"/>
    <property type="match status" value="1"/>
</dbReference>
<reference evidence="4 5" key="1">
    <citation type="journal article" date="2016" name="Genome Biol. Evol.">
        <title>Gene Family Evolution Reflects Adaptation to Soil Environmental Stressors in the Genome of the Collembolan Orchesella cincta.</title>
        <authorList>
            <person name="Faddeeva-Vakhrusheva A."/>
            <person name="Derks M.F."/>
            <person name="Anvar S.Y."/>
            <person name="Agamennone V."/>
            <person name="Suring W."/>
            <person name="Smit S."/>
            <person name="van Straalen N.M."/>
            <person name="Roelofs D."/>
        </authorList>
    </citation>
    <scope>NUCLEOTIDE SEQUENCE [LARGE SCALE GENOMIC DNA]</scope>
    <source>
        <tissue evidence="4">Mixed pool</tissue>
    </source>
</reference>
<dbReference type="Gene3D" id="3.30.1120.90">
    <property type="entry name" value="Nucleosome assembly protein"/>
    <property type="match status" value="1"/>
</dbReference>
<dbReference type="AlphaFoldDB" id="A0A1D2N8P6"/>
<evidence type="ECO:0000256" key="1">
    <source>
        <dbReference type="ARBA" id="ARBA00009947"/>
    </source>
</evidence>
<dbReference type="InterPro" id="IPR002164">
    <property type="entry name" value="NAP_family"/>
</dbReference>
<dbReference type="EMBL" id="LJIJ01000146">
    <property type="protein sequence ID" value="ODN01607.1"/>
    <property type="molecule type" value="Genomic_DNA"/>
</dbReference>
<comment type="similarity">
    <text evidence="1 2">Belongs to the nucleosome assembly protein (NAP) family.</text>
</comment>
<feature type="compositionally biased region" description="Basic and acidic residues" evidence="3">
    <location>
        <begin position="12"/>
        <end position="24"/>
    </location>
</feature>